<feature type="region of interest" description="Disordered" evidence="2">
    <location>
        <begin position="411"/>
        <end position="430"/>
    </location>
</feature>
<dbReference type="InterPro" id="IPR051483">
    <property type="entry name" value="MAP7_domain-containing"/>
</dbReference>
<dbReference type="PANTHER" id="PTHR15073:SF1">
    <property type="entry name" value="RETICULOCYTE-BINDING PROTEIN HOMOLOG 2A"/>
    <property type="match status" value="1"/>
</dbReference>
<reference evidence="3" key="1">
    <citation type="submission" date="2023-10" db="EMBL/GenBank/DDBJ databases">
        <authorList>
            <person name="Chen Y."/>
            <person name="Shah S."/>
            <person name="Dougan E. K."/>
            <person name="Thang M."/>
            <person name="Chan C."/>
        </authorList>
    </citation>
    <scope>NUCLEOTIDE SEQUENCE [LARGE SCALE GENOMIC DNA]</scope>
</reference>
<dbReference type="Proteomes" id="UP001189429">
    <property type="component" value="Unassembled WGS sequence"/>
</dbReference>
<evidence type="ECO:0000256" key="1">
    <source>
        <dbReference type="ARBA" id="ARBA00023054"/>
    </source>
</evidence>
<evidence type="ECO:0000313" key="3">
    <source>
        <dbReference type="EMBL" id="CAK0812207.1"/>
    </source>
</evidence>
<feature type="compositionally biased region" description="Low complexity" evidence="2">
    <location>
        <begin position="44"/>
        <end position="64"/>
    </location>
</feature>
<accession>A0ABN9R0J5</accession>
<sequence>MDLDLESRLSKLRAEADSSCWAGPRESTPDPSAADASVYLEGEAAAAAAAASPKASPRTSPSAPRGGPADLEGALSRQRATGEETWESAPLPSAADASVYLAARASLRDGETLEWESRPAASRADASAVPLGAALAARASPPELLVLETPEELQKLLSGKRVLHVKGFGSGFGDPPEGQKDVQHRQEEVAVQAITQFRPDYLVVDGDPWGKGFQRYVKAYADRQAEVGLAVPGVVWVKDVQGSSPTPEERKKKVGKASEWAAQGLPVIVSWLPGVAISDGVDRLFGAGCWEKLQEAKFDFRGAVKLTEAAELDRPEWLRGLAGTAPGRELLGAIEAVEHRADKQFFERCSFENAARGNAIYQHLRGGGGTPAAQGAVSFGGGESVLLEFATLYLFPGSGFDADQAALLPLSRGKPDDPALPAHRGGAFEPEGQQFEVPLGQPAACRPAASAGQPQTFSLAADDSDDEGTISPCPEQDGEDAWLDGAAASRPAASAPLGSPAREAEEAARKVEEEAAMEMMMAKTLREKADAHRLAREEAERQAQEEAARKAQEEAERLAREEAERQAQEEAARKAQEEAERLAREEAERQAQEEAARKAQEEAERPRALRRRS</sequence>
<dbReference type="PANTHER" id="PTHR15073">
    <property type="entry name" value="MICROTUBULE-ASSOCIATED PROTEIN"/>
    <property type="match status" value="1"/>
</dbReference>
<proteinExistence type="predicted"/>
<dbReference type="EMBL" id="CAUYUJ010005080">
    <property type="protein sequence ID" value="CAK0812207.1"/>
    <property type="molecule type" value="Genomic_DNA"/>
</dbReference>
<feature type="compositionally biased region" description="Basic and acidic residues" evidence="2">
    <location>
        <begin position="527"/>
        <end position="607"/>
    </location>
</feature>
<organism evidence="3 4">
    <name type="scientific">Prorocentrum cordatum</name>
    <dbReference type="NCBI Taxonomy" id="2364126"/>
    <lineage>
        <taxon>Eukaryota</taxon>
        <taxon>Sar</taxon>
        <taxon>Alveolata</taxon>
        <taxon>Dinophyceae</taxon>
        <taxon>Prorocentrales</taxon>
        <taxon>Prorocentraceae</taxon>
        <taxon>Prorocentrum</taxon>
    </lineage>
</organism>
<feature type="region of interest" description="Disordered" evidence="2">
    <location>
        <begin position="445"/>
        <end position="510"/>
    </location>
</feature>
<feature type="region of interest" description="Disordered" evidence="2">
    <location>
        <begin position="527"/>
        <end position="613"/>
    </location>
</feature>
<evidence type="ECO:0000256" key="2">
    <source>
        <dbReference type="SAM" id="MobiDB-lite"/>
    </source>
</evidence>
<comment type="caution">
    <text evidence="3">The sequence shown here is derived from an EMBL/GenBank/DDBJ whole genome shotgun (WGS) entry which is preliminary data.</text>
</comment>
<protein>
    <submittedName>
        <fullName evidence="3">Uncharacterized protein</fullName>
    </submittedName>
</protein>
<feature type="region of interest" description="Disordered" evidence="2">
    <location>
        <begin position="1"/>
        <end position="93"/>
    </location>
</feature>
<gene>
    <name evidence="3" type="ORF">PCOR1329_LOCUS16546</name>
</gene>
<feature type="compositionally biased region" description="Low complexity" evidence="2">
    <location>
        <begin position="485"/>
        <end position="501"/>
    </location>
</feature>
<name>A0ABN9R0J5_9DINO</name>
<keyword evidence="4" id="KW-1185">Reference proteome</keyword>
<evidence type="ECO:0000313" key="4">
    <source>
        <dbReference type="Proteomes" id="UP001189429"/>
    </source>
</evidence>
<feature type="non-terminal residue" evidence="3">
    <location>
        <position position="613"/>
    </location>
</feature>
<keyword evidence="1" id="KW-0175">Coiled coil</keyword>
<feature type="compositionally biased region" description="Basic and acidic residues" evidence="2">
    <location>
        <begin position="1"/>
        <end position="16"/>
    </location>
</feature>